<evidence type="ECO:0000313" key="1">
    <source>
        <dbReference type="EMBL" id="QDT89225.1"/>
    </source>
</evidence>
<sequence length="58" mass="6811">MSIQNPEISYFLNEDLLIICESDWKRTYYQFCSNSDRLIIDSNSSFRSESDLKVPGLK</sequence>
<dbReference type="AlphaFoldDB" id="A0A517V892"/>
<evidence type="ECO:0000313" key="2">
    <source>
        <dbReference type="Proteomes" id="UP000316855"/>
    </source>
</evidence>
<keyword evidence="2" id="KW-1185">Reference proteome</keyword>
<name>A0A517V892_9PLAN</name>
<proteinExistence type="predicted"/>
<dbReference type="EMBL" id="CP036343">
    <property type="protein sequence ID" value="QDT89225.1"/>
    <property type="molecule type" value="Genomic_DNA"/>
</dbReference>
<dbReference type="Proteomes" id="UP000316855">
    <property type="component" value="Chromosome"/>
</dbReference>
<organism evidence="1 2">
    <name type="scientific">Gimesia algae</name>
    <dbReference type="NCBI Taxonomy" id="2527971"/>
    <lineage>
        <taxon>Bacteria</taxon>
        <taxon>Pseudomonadati</taxon>
        <taxon>Planctomycetota</taxon>
        <taxon>Planctomycetia</taxon>
        <taxon>Planctomycetales</taxon>
        <taxon>Planctomycetaceae</taxon>
        <taxon>Gimesia</taxon>
    </lineage>
</organism>
<protein>
    <submittedName>
        <fullName evidence="1">Uncharacterized protein</fullName>
    </submittedName>
</protein>
<dbReference type="KEGG" id="gax:Pan161_08520"/>
<gene>
    <name evidence="1" type="ORF">Pan161_08520</name>
</gene>
<reference evidence="1 2" key="1">
    <citation type="submission" date="2019-02" db="EMBL/GenBank/DDBJ databases">
        <title>Deep-cultivation of Planctomycetes and their phenomic and genomic characterization uncovers novel biology.</title>
        <authorList>
            <person name="Wiegand S."/>
            <person name="Jogler M."/>
            <person name="Boedeker C."/>
            <person name="Pinto D."/>
            <person name="Vollmers J."/>
            <person name="Rivas-Marin E."/>
            <person name="Kohn T."/>
            <person name="Peeters S.H."/>
            <person name="Heuer A."/>
            <person name="Rast P."/>
            <person name="Oberbeckmann S."/>
            <person name="Bunk B."/>
            <person name="Jeske O."/>
            <person name="Meyerdierks A."/>
            <person name="Storesund J.E."/>
            <person name="Kallscheuer N."/>
            <person name="Luecker S."/>
            <person name="Lage O.M."/>
            <person name="Pohl T."/>
            <person name="Merkel B.J."/>
            <person name="Hornburger P."/>
            <person name="Mueller R.-W."/>
            <person name="Bruemmer F."/>
            <person name="Labrenz M."/>
            <person name="Spormann A.M."/>
            <person name="Op den Camp H."/>
            <person name="Overmann J."/>
            <person name="Amann R."/>
            <person name="Jetten M.S.M."/>
            <person name="Mascher T."/>
            <person name="Medema M.H."/>
            <person name="Devos D.P."/>
            <person name="Kaster A.-K."/>
            <person name="Ovreas L."/>
            <person name="Rohde M."/>
            <person name="Galperin M.Y."/>
            <person name="Jogler C."/>
        </authorList>
    </citation>
    <scope>NUCLEOTIDE SEQUENCE [LARGE SCALE GENOMIC DNA]</scope>
    <source>
        <strain evidence="1 2">Pan161</strain>
    </source>
</reference>
<accession>A0A517V892</accession>